<feature type="non-terminal residue" evidence="1">
    <location>
        <position position="1"/>
    </location>
</feature>
<reference evidence="1" key="1">
    <citation type="journal article" date="2015" name="Nature">
        <title>Complex archaea that bridge the gap between prokaryotes and eukaryotes.</title>
        <authorList>
            <person name="Spang A."/>
            <person name="Saw J.H."/>
            <person name="Jorgensen S.L."/>
            <person name="Zaremba-Niedzwiedzka K."/>
            <person name="Martijn J."/>
            <person name="Lind A.E."/>
            <person name="van Eijk R."/>
            <person name="Schleper C."/>
            <person name="Guy L."/>
            <person name="Ettema T.J."/>
        </authorList>
    </citation>
    <scope>NUCLEOTIDE SEQUENCE</scope>
</reference>
<accession>A0A0F8Y3S8</accession>
<evidence type="ECO:0000313" key="1">
    <source>
        <dbReference type="EMBL" id="KKK68290.1"/>
    </source>
</evidence>
<proteinExistence type="predicted"/>
<dbReference type="EMBL" id="LAZR01059208">
    <property type="protein sequence ID" value="KKK68290.1"/>
    <property type="molecule type" value="Genomic_DNA"/>
</dbReference>
<dbReference type="AlphaFoldDB" id="A0A0F8Y3S8"/>
<protein>
    <submittedName>
        <fullName evidence="1">Uncharacterized protein</fullName>
    </submittedName>
</protein>
<sequence length="70" mass="8544">NWTTPNIKFKIVQKWNYLNLIRDLEKLIEDDGKITEDEIPQVKEIIKENKFKQANKIITKKNNRIYSNYY</sequence>
<organism evidence="1">
    <name type="scientific">marine sediment metagenome</name>
    <dbReference type="NCBI Taxonomy" id="412755"/>
    <lineage>
        <taxon>unclassified sequences</taxon>
        <taxon>metagenomes</taxon>
        <taxon>ecological metagenomes</taxon>
    </lineage>
</organism>
<comment type="caution">
    <text evidence="1">The sequence shown here is derived from an EMBL/GenBank/DDBJ whole genome shotgun (WGS) entry which is preliminary data.</text>
</comment>
<name>A0A0F8Y3S8_9ZZZZ</name>
<gene>
    <name evidence="1" type="ORF">LCGC14_2945560</name>
</gene>